<reference evidence="1" key="1">
    <citation type="journal article" date="2023" name="Mol. Phylogenet. Evol.">
        <title>Genome-scale phylogeny and comparative genomics of the fungal order Sordariales.</title>
        <authorList>
            <person name="Hensen N."/>
            <person name="Bonometti L."/>
            <person name="Westerberg I."/>
            <person name="Brannstrom I.O."/>
            <person name="Guillou S."/>
            <person name="Cros-Aarteil S."/>
            <person name="Calhoun S."/>
            <person name="Haridas S."/>
            <person name="Kuo A."/>
            <person name="Mondo S."/>
            <person name="Pangilinan J."/>
            <person name="Riley R."/>
            <person name="LaButti K."/>
            <person name="Andreopoulos B."/>
            <person name="Lipzen A."/>
            <person name="Chen C."/>
            <person name="Yan M."/>
            <person name="Daum C."/>
            <person name="Ng V."/>
            <person name="Clum A."/>
            <person name="Steindorff A."/>
            <person name="Ohm R.A."/>
            <person name="Martin F."/>
            <person name="Silar P."/>
            <person name="Natvig D.O."/>
            <person name="Lalanne C."/>
            <person name="Gautier V."/>
            <person name="Ament-Velasquez S.L."/>
            <person name="Kruys A."/>
            <person name="Hutchinson M.I."/>
            <person name="Powell A.J."/>
            <person name="Barry K."/>
            <person name="Miller A.N."/>
            <person name="Grigoriev I.V."/>
            <person name="Debuchy R."/>
            <person name="Gladieux P."/>
            <person name="Hiltunen Thoren M."/>
            <person name="Johannesson H."/>
        </authorList>
    </citation>
    <scope>NUCLEOTIDE SEQUENCE</scope>
    <source>
        <strain evidence="1">CBS 731.68</strain>
    </source>
</reference>
<organism evidence="1 2">
    <name type="scientific">Parathielavia appendiculata</name>
    <dbReference type="NCBI Taxonomy" id="2587402"/>
    <lineage>
        <taxon>Eukaryota</taxon>
        <taxon>Fungi</taxon>
        <taxon>Dikarya</taxon>
        <taxon>Ascomycota</taxon>
        <taxon>Pezizomycotina</taxon>
        <taxon>Sordariomycetes</taxon>
        <taxon>Sordariomycetidae</taxon>
        <taxon>Sordariales</taxon>
        <taxon>Chaetomiaceae</taxon>
        <taxon>Parathielavia</taxon>
    </lineage>
</organism>
<name>A0AAN6TUK8_9PEZI</name>
<dbReference type="Proteomes" id="UP001302602">
    <property type="component" value="Unassembled WGS sequence"/>
</dbReference>
<dbReference type="GeneID" id="87830410"/>
<dbReference type="RefSeq" id="XP_062644292.1">
    <property type="nucleotide sequence ID" value="XM_062793641.1"/>
</dbReference>
<reference evidence="1" key="2">
    <citation type="submission" date="2023-05" db="EMBL/GenBank/DDBJ databases">
        <authorList>
            <consortium name="Lawrence Berkeley National Laboratory"/>
            <person name="Steindorff A."/>
            <person name="Hensen N."/>
            <person name="Bonometti L."/>
            <person name="Westerberg I."/>
            <person name="Brannstrom I.O."/>
            <person name="Guillou S."/>
            <person name="Cros-Aarteil S."/>
            <person name="Calhoun S."/>
            <person name="Haridas S."/>
            <person name="Kuo A."/>
            <person name="Mondo S."/>
            <person name="Pangilinan J."/>
            <person name="Riley R."/>
            <person name="Labutti K."/>
            <person name="Andreopoulos B."/>
            <person name="Lipzen A."/>
            <person name="Chen C."/>
            <person name="Yanf M."/>
            <person name="Daum C."/>
            <person name="Ng V."/>
            <person name="Clum A."/>
            <person name="Ohm R."/>
            <person name="Martin F."/>
            <person name="Silar P."/>
            <person name="Natvig D."/>
            <person name="Lalanne C."/>
            <person name="Gautier V."/>
            <person name="Ament-Velasquez S.L."/>
            <person name="Kruys A."/>
            <person name="Hutchinson M.I."/>
            <person name="Powell A.J."/>
            <person name="Barry K."/>
            <person name="Miller A.N."/>
            <person name="Grigoriev I.V."/>
            <person name="Debuchy R."/>
            <person name="Gladieux P."/>
            <person name="Thoren M.H."/>
            <person name="Johannesson H."/>
        </authorList>
    </citation>
    <scope>NUCLEOTIDE SEQUENCE</scope>
    <source>
        <strain evidence="1">CBS 731.68</strain>
    </source>
</reference>
<dbReference type="AlphaFoldDB" id="A0AAN6TUK8"/>
<accession>A0AAN6TUK8</accession>
<evidence type="ECO:0000313" key="2">
    <source>
        <dbReference type="Proteomes" id="UP001302602"/>
    </source>
</evidence>
<evidence type="ECO:0000313" key="1">
    <source>
        <dbReference type="EMBL" id="KAK4120521.1"/>
    </source>
</evidence>
<protein>
    <submittedName>
        <fullName evidence="1">Uncharacterized protein</fullName>
    </submittedName>
</protein>
<gene>
    <name evidence="1" type="ORF">N657DRAFT_649020</name>
</gene>
<keyword evidence="2" id="KW-1185">Reference proteome</keyword>
<proteinExistence type="predicted"/>
<dbReference type="EMBL" id="MU853238">
    <property type="protein sequence ID" value="KAK4120521.1"/>
    <property type="molecule type" value="Genomic_DNA"/>
</dbReference>
<comment type="caution">
    <text evidence="1">The sequence shown here is derived from an EMBL/GenBank/DDBJ whole genome shotgun (WGS) entry which is preliminary data.</text>
</comment>
<sequence length="152" mass="17006">MQWQVTPSAFDVSLLPTIIQLIAKQETNPALYHYGVNKLTPEHFSTVILHDAVGLFHVSDLGFEKYNPMMQPLVIRLNLYMVNQNCKVSSVKHLLRQGLRRGVDALASVFSLASFPTTKTLRSGFWTFSGVIFVNGTVLDLAPLGFCRTCTF</sequence>